<keyword evidence="1" id="KW-0560">Oxidoreductase</keyword>
<dbReference type="InterPro" id="IPR050982">
    <property type="entry name" value="Auxin_biosynth/cation_transpt"/>
</dbReference>
<dbReference type="OrthoDB" id="74360at2759"/>
<name>A0A1G4MI21_LACFM</name>
<keyword evidence="3" id="KW-1185">Reference proteome</keyword>
<sequence>MAPVAAVARTNVAHDLKKNLAHDIKSDFYRTEVYPPISHEHFAGDMPAAKVYGKHAPWPALVADENALQPLVDKWVANFNALLDAAAARGATADTNSALRALFADHAVWRDHLAVTWDLHSFLGVERIAGDVLPQLQRAKLSNLRLDPHADYRYTRGFGKVVFHEADASADDQAADDAVAARAGVPIEWVQLYYNFDNKVGSGKGVARLCAVRDARTGAAALKCFTFYTSLEDLRDTPETVFEHRPEGVDHGQHVNRESWLERRQRESQFGGDHQPTVLIVGGGQGGLTVAARLKQFGVDSLIVEKNNRIGDNWRLRYKFLVLHDPVWYDHLPYLNFPPTWPIYTPKDKLGDWFDAYAKTMDLNVQTGALVTDADFDEASGIWTVQVVDIETGNTIEYHPHHVVMATGHSGEPRVPHFPDEDKFQGKIVHSSKHTSGSDFTGGKALVVGGCNSAHDICQDFYEQGVEVTMLQRSSTCVITSDHGTVNNIEGLYDETGPKTETADHIFHSMPLSLLNAVMQQQYRKSCIQDHESLASLKKAGFKTNAGYNATGLFGLYFRQGSGYYIDVGCSKLIADGKVKVKQGQGIKRFLTNGVEFTDGTRLEGLDVVVLATGFTNMKETARRLFGDKIADRLNEVWGLDEEGEFRTMWRDSGHPNFWYMGGNLAISRYYSKRLALRIIAQERGLTY</sequence>
<evidence type="ECO:0000256" key="1">
    <source>
        <dbReference type="ARBA" id="ARBA00023002"/>
    </source>
</evidence>
<proteinExistence type="predicted"/>
<accession>A0A1G4MI21</accession>
<protein>
    <submittedName>
        <fullName evidence="2">LAFE_0G09164g1_1</fullName>
    </submittedName>
</protein>
<dbReference type="SUPFAM" id="SSF51905">
    <property type="entry name" value="FAD/NAD(P)-binding domain"/>
    <property type="match status" value="2"/>
</dbReference>
<dbReference type="PANTHER" id="PTHR43539">
    <property type="entry name" value="FLAVIN-BINDING MONOOXYGENASE-LIKE PROTEIN (AFU_ORTHOLOGUE AFUA_4G09220)"/>
    <property type="match status" value="1"/>
</dbReference>
<dbReference type="Proteomes" id="UP000190831">
    <property type="component" value="Chromosome G"/>
</dbReference>
<dbReference type="OMA" id="MHEFQIP"/>
<dbReference type="PRINTS" id="PR00411">
    <property type="entry name" value="PNDRDTASEI"/>
</dbReference>
<gene>
    <name evidence="2" type="ORF">LAFE_0G09164G</name>
</gene>
<dbReference type="AlphaFoldDB" id="A0A1G4MI21"/>
<dbReference type="InterPro" id="IPR036188">
    <property type="entry name" value="FAD/NAD-bd_sf"/>
</dbReference>
<dbReference type="GO" id="GO:0050660">
    <property type="term" value="F:flavin adenine dinucleotide binding"/>
    <property type="evidence" value="ECO:0007669"/>
    <property type="project" value="TreeGrafter"/>
</dbReference>
<dbReference type="PANTHER" id="PTHR43539:SF68">
    <property type="entry name" value="FLAVIN-BINDING MONOOXYGENASE-LIKE PROTEIN (AFU_ORTHOLOGUE AFUA_4G09220)"/>
    <property type="match status" value="1"/>
</dbReference>
<organism evidence="2 3">
    <name type="scientific">Lachancea fermentati</name>
    <name type="common">Zygosaccharomyces fermentati</name>
    <dbReference type="NCBI Taxonomy" id="4955"/>
    <lineage>
        <taxon>Eukaryota</taxon>
        <taxon>Fungi</taxon>
        <taxon>Dikarya</taxon>
        <taxon>Ascomycota</taxon>
        <taxon>Saccharomycotina</taxon>
        <taxon>Saccharomycetes</taxon>
        <taxon>Saccharomycetales</taxon>
        <taxon>Saccharomycetaceae</taxon>
        <taxon>Lachancea</taxon>
    </lineage>
</organism>
<dbReference type="Gene3D" id="3.50.50.60">
    <property type="entry name" value="FAD/NAD(P)-binding domain"/>
    <property type="match status" value="1"/>
</dbReference>
<dbReference type="GO" id="GO:0004497">
    <property type="term" value="F:monooxygenase activity"/>
    <property type="evidence" value="ECO:0007669"/>
    <property type="project" value="TreeGrafter"/>
</dbReference>
<dbReference type="Pfam" id="PF13738">
    <property type="entry name" value="Pyr_redox_3"/>
    <property type="match status" value="1"/>
</dbReference>
<reference evidence="2 3" key="1">
    <citation type="submission" date="2016-03" db="EMBL/GenBank/DDBJ databases">
        <authorList>
            <person name="Devillers H."/>
        </authorList>
    </citation>
    <scope>NUCLEOTIDE SEQUENCE [LARGE SCALE GENOMIC DNA]</scope>
    <source>
        <strain evidence="2">CBS 6772</strain>
    </source>
</reference>
<dbReference type="EMBL" id="LT598486">
    <property type="protein sequence ID" value="SCW03381.1"/>
    <property type="molecule type" value="Genomic_DNA"/>
</dbReference>
<evidence type="ECO:0000313" key="3">
    <source>
        <dbReference type="Proteomes" id="UP000190831"/>
    </source>
</evidence>
<evidence type="ECO:0000313" key="2">
    <source>
        <dbReference type="EMBL" id="SCW03381.1"/>
    </source>
</evidence>